<dbReference type="InterPro" id="IPR050834">
    <property type="entry name" value="Glycosyltransf_2"/>
</dbReference>
<dbReference type="Proteomes" id="UP000711407">
    <property type="component" value="Unassembled WGS sequence"/>
</dbReference>
<accession>A0A4Q0UAK7</accession>
<reference evidence="1" key="1">
    <citation type="journal article" date="2021" name="PeerJ">
        <title>Extensive microbial diversity within the chicken gut microbiome revealed by metagenomics and culture.</title>
        <authorList>
            <person name="Gilroy R."/>
            <person name="Ravi A."/>
            <person name="Getino M."/>
            <person name="Pursley I."/>
            <person name="Horton D.L."/>
            <person name="Alikhan N.F."/>
            <person name="Baker D."/>
            <person name="Gharbi K."/>
            <person name="Hall N."/>
            <person name="Watson M."/>
            <person name="Adriaenssens E.M."/>
            <person name="Foster-Nyarko E."/>
            <person name="Jarju S."/>
            <person name="Secka A."/>
            <person name="Antonio M."/>
            <person name="Oren A."/>
            <person name="Chaudhuri R.R."/>
            <person name="La Ragione R."/>
            <person name="Hildebrand F."/>
            <person name="Pallen M.J."/>
        </authorList>
    </citation>
    <scope>NUCLEOTIDE SEQUENCE</scope>
    <source>
        <strain evidence="1">4100</strain>
    </source>
</reference>
<dbReference type="Gene3D" id="3.90.550.10">
    <property type="entry name" value="Spore Coat Polysaccharide Biosynthesis Protein SpsA, Chain A"/>
    <property type="match status" value="1"/>
</dbReference>
<dbReference type="SUPFAM" id="SSF53448">
    <property type="entry name" value="Nucleotide-diphospho-sugar transferases"/>
    <property type="match status" value="1"/>
</dbReference>
<comment type="caution">
    <text evidence="1">The sequence shown here is derived from an EMBL/GenBank/DDBJ whole genome shotgun (WGS) entry which is preliminary data.</text>
</comment>
<protein>
    <submittedName>
        <fullName evidence="1">Glycosyltransferase</fullName>
    </submittedName>
</protein>
<sequence>MQFESTHAPLVSVVIPNYNHAPYLQERIESVFGQEMDDMEVILLDDCSTDSSREIIERYRGHDKVSHIVCNDSNSGSTFAQWKRGIGLARGKYVWIAESDDSADAGFLSVLVPLLEAHQKAVVAYCGSHIIDASGSVIQGADWDRMGKKAPRVELLDPHTMIRRNLLMNNGIYNASMAVFRRETAPAIDSRLTSMRFCGDWWFWAELAMRGDAIRLRERHNYFRQHSRKVSPSASKEGLTYREGFTVINAMADFLDLSQRQREVLAGRTLKRLKRFPALSPRCNVEIRSGFERLLRGDGWRSPVKLRLLYELDKVMNFSHLHD</sequence>
<dbReference type="Pfam" id="PF00535">
    <property type="entry name" value="Glycos_transf_2"/>
    <property type="match status" value="1"/>
</dbReference>
<organism evidence="1 2">
    <name type="scientific">Candidatus Amulumruptor caecigallinarius</name>
    <dbReference type="NCBI Taxonomy" id="2109911"/>
    <lineage>
        <taxon>Bacteria</taxon>
        <taxon>Pseudomonadati</taxon>
        <taxon>Bacteroidota</taxon>
        <taxon>Bacteroidia</taxon>
        <taxon>Bacteroidales</taxon>
        <taxon>Muribaculaceae</taxon>
        <taxon>Candidatus Amulumruptor</taxon>
    </lineage>
</organism>
<dbReference type="AlphaFoldDB" id="A0A4Q0UAK7"/>
<dbReference type="InterPro" id="IPR029044">
    <property type="entry name" value="Nucleotide-diphossugar_trans"/>
</dbReference>
<dbReference type="PANTHER" id="PTHR43685:SF2">
    <property type="entry name" value="GLYCOSYLTRANSFERASE 2-LIKE DOMAIN-CONTAINING PROTEIN"/>
    <property type="match status" value="1"/>
</dbReference>
<dbReference type="PANTHER" id="PTHR43685">
    <property type="entry name" value="GLYCOSYLTRANSFERASE"/>
    <property type="match status" value="1"/>
</dbReference>
<reference evidence="1" key="2">
    <citation type="submission" date="2021-09" db="EMBL/GenBank/DDBJ databases">
        <authorList>
            <person name="Gilroy R."/>
        </authorList>
    </citation>
    <scope>NUCLEOTIDE SEQUENCE</scope>
    <source>
        <strain evidence="1">4100</strain>
    </source>
</reference>
<dbReference type="EMBL" id="DYXT01000028">
    <property type="protein sequence ID" value="HJE39136.1"/>
    <property type="molecule type" value="Genomic_DNA"/>
</dbReference>
<gene>
    <name evidence="1" type="ORF">K8V47_05195</name>
</gene>
<evidence type="ECO:0000313" key="2">
    <source>
        <dbReference type="Proteomes" id="UP000711407"/>
    </source>
</evidence>
<evidence type="ECO:0000313" key="1">
    <source>
        <dbReference type="EMBL" id="HJE39136.1"/>
    </source>
</evidence>
<proteinExistence type="predicted"/>
<dbReference type="InterPro" id="IPR001173">
    <property type="entry name" value="Glyco_trans_2-like"/>
</dbReference>
<name>A0A4Q0UAK7_9BACT</name>